<reference evidence="2 3" key="1">
    <citation type="submission" date="2024-04" db="EMBL/GenBank/DDBJ databases">
        <title>Phyllosticta paracitricarpa is synonymous to the EU quarantine fungus P. citricarpa based on phylogenomic analyses.</title>
        <authorList>
            <consortium name="Lawrence Berkeley National Laboratory"/>
            <person name="Van Ingen-Buijs V.A."/>
            <person name="Van Westerhoven A.C."/>
            <person name="Haridas S."/>
            <person name="Skiadas P."/>
            <person name="Martin F."/>
            <person name="Groenewald J.Z."/>
            <person name="Crous P.W."/>
            <person name="Seidl M.F."/>
        </authorList>
    </citation>
    <scope>NUCLEOTIDE SEQUENCE [LARGE SCALE GENOMIC DNA]</scope>
    <source>
        <strain evidence="2 3">CBS 122670</strain>
    </source>
</reference>
<dbReference type="Proteomes" id="UP001365128">
    <property type="component" value="Unassembled WGS sequence"/>
</dbReference>
<keyword evidence="1" id="KW-0732">Signal</keyword>
<accession>A0ABR1MLT6</accession>
<dbReference type="EMBL" id="JBBPDW010000005">
    <property type="protein sequence ID" value="KAK7552344.1"/>
    <property type="molecule type" value="Genomic_DNA"/>
</dbReference>
<protein>
    <submittedName>
        <fullName evidence="2">Uncharacterized protein</fullName>
    </submittedName>
</protein>
<evidence type="ECO:0000313" key="2">
    <source>
        <dbReference type="EMBL" id="KAK7552344.1"/>
    </source>
</evidence>
<evidence type="ECO:0000313" key="3">
    <source>
        <dbReference type="Proteomes" id="UP001365128"/>
    </source>
</evidence>
<sequence length="213" mass="22480">MILCAWMRIWLSILLCKVAAQSSHRPNALSIDPSGHWDGTDGLWSTFELKLGGTSGWKAVRLLPSFSVATIFAINASACADVSTQDCAERRGGVLQINASTDWANTGEYSLALGQDVGYGTSSGSFGFQSAALPNSDIGVVNGQAVAIVEESNFGVGLMGLALDNTPASTFSRQYSSLTGSLSSMSDDIYGARMGIAWGYTAGSFRRKSSLRI</sequence>
<keyword evidence="3" id="KW-1185">Reference proteome</keyword>
<comment type="caution">
    <text evidence="2">The sequence shown here is derived from an EMBL/GenBank/DDBJ whole genome shotgun (WGS) entry which is preliminary data.</text>
</comment>
<proteinExistence type="predicted"/>
<organism evidence="2 3">
    <name type="scientific">Phyllosticta citricarpa</name>
    <dbReference type="NCBI Taxonomy" id="55181"/>
    <lineage>
        <taxon>Eukaryota</taxon>
        <taxon>Fungi</taxon>
        <taxon>Dikarya</taxon>
        <taxon>Ascomycota</taxon>
        <taxon>Pezizomycotina</taxon>
        <taxon>Dothideomycetes</taxon>
        <taxon>Dothideomycetes incertae sedis</taxon>
        <taxon>Botryosphaeriales</taxon>
        <taxon>Phyllostictaceae</taxon>
        <taxon>Phyllosticta</taxon>
    </lineage>
</organism>
<name>A0ABR1MLT6_9PEZI</name>
<gene>
    <name evidence="2" type="ORF">IWX46DRAFT_339309</name>
</gene>
<feature type="chain" id="PRO_5046184309" evidence="1">
    <location>
        <begin position="21"/>
        <end position="213"/>
    </location>
</feature>
<feature type="signal peptide" evidence="1">
    <location>
        <begin position="1"/>
        <end position="20"/>
    </location>
</feature>
<evidence type="ECO:0000256" key="1">
    <source>
        <dbReference type="SAM" id="SignalP"/>
    </source>
</evidence>